<comment type="subcellular location">
    <subcellularLocation>
        <location evidence="1">Cell inner membrane</location>
        <topology evidence="1">Multi-pass membrane protein</topology>
    </subcellularLocation>
</comment>
<keyword evidence="6 7" id="KW-0472">Membrane</keyword>
<dbReference type="Proteomes" id="UP000254103">
    <property type="component" value="Unassembled WGS sequence"/>
</dbReference>
<sequence>MPILILIVAVFGFIAPNFFTESNLLNITRQASINIVLAAGMTFIILTGGIDLSVGSILGTAAVAAMVVSLIRRLRLLSIPAALMLGLLLGLFNGALVAFAGLPPFIVTLAPTRRCAAPPICWPTAPR</sequence>
<evidence type="ECO:0000256" key="7">
    <source>
        <dbReference type="SAM" id="Phobius"/>
    </source>
</evidence>
<dbReference type="InterPro" id="IPR001851">
    <property type="entry name" value="ABC_transp_permease"/>
</dbReference>
<dbReference type="GO" id="GO:0022857">
    <property type="term" value="F:transmembrane transporter activity"/>
    <property type="evidence" value="ECO:0007669"/>
    <property type="project" value="InterPro"/>
</dbReference>
<evidence type="ECO:0000256" key="3">
    <source>
        <dbReference type="ARBA" id="ARBA00022475"/>
    </source>
</evidence>
<organism evidence="8 9">
    <name type="scientific">Klebsiella pneumoniae</name>
    <dbReference type="NCBI Taxonomy" id="573"/>
    <lineage>
        <taxon>Bacteria</taxon>
        <taxon>Pseudomonadati</taxon>
        <taxon>Pseudomonadota</taxon>
        <taxon>Gammaproteobacteria</taxon>
        <taxon>Enterobacterales</taxon>
        <taxon>Enterobacteriaceae</taxon>
        <taxon>Klebsiella/Raoultella group</taxon>
        <taxon>Klebsiella</taxon>
        <taxon>Klebsiella pneumoniae complex</taxon>
    </lineage>
</organism>
<reference evidence="8 9" key="1">
    <citation type="submission" date="2018-06" db="EMBL/GenBank/DDBJ databases">
        <authorList>
            <consortium name="Pathogen Informatics"/>
            <person name="Doyle S."/>
        </authorList>
    </citation>
    <scope>NUCLEOTIDE SEQUENCE [LARGE SCALE GENOMIC DNA]</scope>
    <source>
        <strain evidence="8 9">NCTC5052</strain>
    </source>
</reference>
<evidence type="ECO:0000313" key="8">
    <source>
        <dbReference type="EMBL" id="STT96864.1"/>
    </source>
</evidence>
<keyword evidence="4 7" id="KW-0812">Transmembrane</keyword>
<evidence type="ECO:0000256" key="1">
    <source>
        <dbReference type="ARBA" id="ARBA00004429"/>
    </source>
</evidence>
<dbReference type="AlphaFoldDB" id="A0A377Y864"/>
<comment type="similarity">
    <text evidence="2">Belongs to the binding-protein-dependent transport system permease family. AraH/RbsC subfamily.</text>
</comment>
<keyword evidence="3" id="KW-1003">Cell membrane</keyword>
<accession>A0A377Y864</accession>
<evidence type="ECO:0000313" key="9">
    <source>
        <dbReference type="Proteomes" id="UP000254103"/>
    </source>
</evidence>
<name>A0A377Y864_KLEPN</name>
<proteinExistence type="inferred from homology"/>
<evidence type="ECO:0000256" key="6">
    <source>
        <dbReference type="ARBA" id="ARBA00023136"/>
    </source>
</evidence>
<evidence type="ECO:0000256" key="4">
    <source>
        <dbReference type="ARBA" id="ARBA00022692"/>
    </source>
</evidence>
<evidence type="ECO:0000256" key="2">
    <source>
        <dbReference type="ARBA" id="ARBA00007942"/>
    </source>
</evidence>
<keyword evidence="5 7" id="KW-1133">Transmembrane helix</keyword>
<evidence type="ECO:0000256" key="5">
    <source>
        <dbReference type="ARBA" id="ARBA00022989"/>
    </source>
</evidence>
<dbReference type="Pfam" id="PF02653">
    <property type="entry name" value="BPD_transp_2"/>
    <property type="match status" value="1"/>
</dbReference>
<dbReference type="PANTHER" id="PTHR32196">
    <property type="entry name" value="ABC TRANSPORTER PERMEASE PROTEIN YPHD-RELATED-RELATED"/>
    <property type="match status" value="1"/>
</dbReference>
<feature type="transmembrane region" description="Helical" evidence="7">
    <location>
        <begin position="36"/>
        <end position="69"/>
    </location>
</feature>
<feature type="transmembrane region" description="Helical" evidence="7">
    <location>
        <begin position="81"/>
        <end position="102"/>
    </location>
</feature>
<dbReference type="PANTHER" id="PTHR32196:SF72">
    <property type="entry name" value="RIBOSE IMPORT PERMEASE PROTEIN RBSC"/>
    <property type="match status" value="1"/>
</dbReference>
<dbReference type="GO" id="GO:0005886">
    <property type="term" value="C:plasma membrane"/>
    <property type="evidence" value="ECO:0007669"/>
    <property type="project" value="UniProtKB-SubCell"/>
</dbReference>
<protein>
    <submittedName>
        <fullName evidence="8">Ribose ABC transporter permease RbsC</fullName>
    </submittedName>
</protein>
<gene>
    <name evidence="8" type="primary">rbsC_8</name>
    <name evidence="8" type="ORF">NCTC5052_05426</name>
</gene>
<dbReference type="EMBL" id="UGLJ01000002">
    <property type="protein sequence ID" value="STT96864.1"/>
    <property type="molecule type" value="Genomic_DNA"/>
</dbReference>